<name>A0A8X8BTQ0_POLSE</name>
<feature type="domain" description="Immunoglobulin V-set" evidence="2">
    <location>
        <begin position="38"/>
        <end position="110"/>
    </location>
</feature>
<feature type="non-terminal residue" evidence="4">
    <location>
        <position position="131"/>
    </location>
</feature>
<gene>
    <name evidence="4" type="primary">Igkv41_0</name>
    <name evidence="4" type="ORF">GTO96_0016980</name>
</gene>
<feature type="non-terminal residue" evidence="4">
    <location>
        <position position="1"/>
    </location>
</feature>
<dbReference type="Proteomes" id="UP000886611">
    <property type="component" value="Unassembled WGS sequence"/>
</dbReference>
<dbReference type="EMBL" id="JAATIS010001721">
    <property type="protein sequence ID" value="KAG2466006.1"/>
    <property type="molecule type" value="Genomic_DNA"/>
</dbReference>
<dbReference type="PANTHER" id="PTHR23267">
    <property type="entry name" value="IMMUNOGLOBULIN LIGHT CHAIN"/>
    <property type="match status" value="1"/>
</dbReference>
<dbReference type="InterPro" id="IPR050150">
    <property type="entry name" value="IgV_Light_Chain"/>
</dbReference>
<evidence type="ECO:0000313" key="5">
    <source>
        <dbReference type="Proteomes" id="UP000886611"/>
    </source>
</evidence>
<organism evidence="4 5">
    <name type="scientific">Polypterus senegalus</name>
    <name type="common">Senegal bichir</name>
    <dbReference type="NCBI Taxonomy" id="55291"/>
    <lineage>
        <taxon>Eukaryota</taxon>
        <taxon>Metazoa</taxon>
        <taxon>Chordata</taxon>
        <taxon>Craniata</taxon>
        <taxon>Vertebrata</taxon>
        <taxon>Euteleostomi</taxon>
        <taxon>Actinopterygii</taxon>
        <taxon>Polypteriformes</taxon>
        <taxon>Polypteridae</taxon>
        <taxon>Polypterus</taxon>
    </lineage>
</organism>
<dbReference type="SMART" id="SM00409">
    <property type="entry name" value="IG"/>
    <property type="match status" value="1"/>
</dbReference>
<feature type="domain" description="Immunoglobulin" evidence="3">
    <location>
        <begin position="28"/>
        <end position="125"/>
    </location>
</feature>
<keyword evidence="5" id="KW-1185">Reference proteome</keyword>
<dbReference type="InterPro" id="IPR013783">
    <property type="entry name" value="Ig-like_fold"/>
</dbReference>
<evidence type="ECO:0000313" key="4">
    <source>
        <dbReference type="EMBL" id="KAG2466006.1"/>
    </source>
</evidence>
<dbReference type="SMART" id="SM00406">
    <property type="entry name" value="IGv"/>
    <property type="match status" value="1"/>
</dbReference>
<dbReference type="InterPro" id="IPR013106">
    <property type="entry name" value="Ig_V-set"/>
</dbReference>
<dbReference type="Pfam" id="PF07686">
    <property type="entry name" value="V-set"/>
    <property type="match status" value="1"/>
</dbReference>
<feature type="signal peptide" evidence="1">
    <location>
        <begin position="1"/>
        <end position="20"/>
    </location>
</feature>
<evidence type="ECO:0000259" key="2">
    <source>
        <dbReference type="SMART" id="SM00406"/>
    </source>
</evidence>
<comment type="caution">
    <text evidence="4">The sequence shown here is derived from an EMBL/GenBank/DDBJ whole genome shotgun (WGS) entry which is preliminary data.</text>
</comment>
<dbReference type="Gene3D" id="2.60.40.10">
    <property type="entry name" value="Immunoglobulins"/>
    <property type="match status" value="1"/>
</dbReference>
<feature type="chain" id="PRO_5036476267" evidence="1">
    <location>
        <begin position="21"/>
        <end position="131"/>
    </location>
</feature>
<keyword evidence="1" id="KW-0732">Signal</keyword>
<dbReference type="FunFam" id="2.60.40.10:FF:001230">
    <property type="entry name" value="Immunoglobulin kappa variable 8-16"/>
    <property type="match status" value="1"/>
</dbReference>
<reference evidence="4 5" key="1">
    <citation type="journal article" date="2021" name="Cell">
        <title>Tracing the genetic footprints of vertebrate landing in non-teleost ray-finned fishes.</title>
        <authorList>
            <person name="Bi X."/>
            <person name="Wang K."/>
            <person name="Yang L."/>
            <person name="Pan H."/>
            <person name="Jiang H."/>
            <person name="Wei Q."/>
            <person name="Fang M."/>
            <person name="Yu H."/>
            <person name="Zhu C."/>
            <person name="Cai Y."/>
            <person name="He Y."/>
            <person name="Gan X."/>
            <person name="Zeng H."/>
            <person name="Yu D."/>
            <person name="Zhu Y."/>
            <person name="Jiang H."/>
            <person name="Qiu Q."/>
            <person name="Yang H."/>
            <person name="Zhang Y.E."/>
            <person name="Wang W."/>
            <person name="Zhu M."/>
            <person name="He S."/>
            <person name="Zhang G."/>
        </authorList>
    </citation>
    <scope>NUCLEOTIDE SEQUENCE [LARGE SCALE GENOMIC DNA]</scope>
    <source>
        <strain evidence="4">Bchr_013</strain>
    </source>
</reference>
<protein>
    <submittedName>
        <fullName evidence="4">KV401 protein</fullName>
    </submittedName>
</protein>
<evidence type="ECO:0000256" key="1">
    <source>
        <dbReference type="SAM" id="SignalP"/>
    </source>
</evidence>
<dbReference type="InterPro" id="IPR036179">
    <property type="entry name" value="Ig-like_dom_sf"/>
</dbReference>
<proteinExistence type="predicted"/>
<accession>A0A8X8BTQ0</accession>
<sequence>MSPAAHLIVTLLLWAGGDRGDIIVNQSPNFLTAAPGSTVSISCKTETAIDDDMALYHQVPGQAPKSLIYDVSTRHSGVSDRFSGSGYDHDFTFKISNVQPEDAGVYYCQQYEAYPLTQRYRAIQKPLFGAP</sequence>
<evidence type="ECO:0000259" key="3">
    <source>
        <dbReference type="SMART" id="SM00409"/>
    </source>
</evidence>
<dbReference type="SUPFAM" id="SSF48726">
    <property type="entry name" value="Immunoglobulin"/>
    <property type="match status" value="1"/>
</dbReference>
<dbReference type="AlphaFoldDB" id="A0A8X8BTQ0"/>
<dbReference type="InterPro" id="IPR003599">
    <property type="entry name" value="Ig_sub"/>
</dbReference>